<name>A0A370TGD6_9HELO</name>
<dbReference type="Pfam" id="PF05199">
    <property type="entry name" value="GMC_oxred_C"/>
    <property type="match status" value="1"/>
</dbReference>
<keyword evidence="3" id="KW-0285">Flavoprotein</keyword>
<feature type="signal peptide" evidence="4">
    <location>
        <begin position="1"/>
        <end position="24"/>
    </location>
</feature>
<feature type="binding site" evidence="3">
    <location>
        <position position="266"/>
    </location>
    <ligand>
        <name>FAD</name>
        <dbReference type="ChEBI" id="CHEBI:57692"/>
    </ligand>
</feature>
<evidence type="ECO:0000259" key="5">
    <source>
        <dbReference type="Pfam" id="PF00732"/>
    </source>
</evidence>
<keyword evidence="4" id="KW-0732">Signal</keyword>
<evidence type="ECO:0000313" key="8">
    <source>
        <dbReference type="Proteomes" id="UP000254866"/>
    </source>
</evidence>
<organism evidence="7 8">
    <name type="scientific">Venustampulla echinocandica</name>
    <dbReference type="NCBI Taxonomy" id="2656787"/>
    <lineage>
        <taxon>Eukaryota</taxon>
        <taxon>Fungi</taxon>
        <taxon>Dikarya</taxon>
        <taxon>Ascomycota</taxon>
        <taxon>Pezizomycotina</taxon>
        <taxon>Leotiomycetes</taxon>
        <taxon>Helotiales</taxon>
        <taxon>Pleuroascaceae</taxon>
        <taxon>Venustampulla</taxon>
    </lineage>
</organism>
<evidence type="ECO:0008006" key="9">
    <source>
        <dbReference type="Google" id="ProtNLM"/>
    </source>
</evidence>
<dbReference type="GeneID" id="43601183"/>
<feature type="domain" description="Glucose-methanol-choline oxidoreductase N-terminal" evidence="5">
    <location>
        <begin position="46"/>
        <end position="349"/>
    </location>
</feature>
<evidence type="ECO:0000256" key="2">
    <source>
        <dbReference type="PIRSR" id="PIRSR000137-1"/>
    </source>
</evidence>
<feature type="active site" description="Proton donor" evidence="2">
    <location>
        <position position="553"/>
    </location>
</feature>
<dbReference type="InterPro" id="IPR012132">
    <property type="entry name" value="GMC_OxRdtase"/>
</dbReference>
<comment type="similarity">
    <text evidence="1">Belongs to the GMC oxidoreductase family.</text>
</comment>
<protein>
    <recommendedName>
        <fullName evidence="9">Alcohol oxidase</fullName>
    </recommendedName>
</protein>
<dbReference type="RefSeq" id="XP_031867248.1">
    <property type="nucleotide sequence ID" value="XM_032016957.1"/>
</dbReference>
<dbReference type="GO" id="GO:0050660">
    <property type="term" value="F:flavin adenine dinucleotide binding"/>
    <property type="evidence" value="ECO:0007669"/>
    <property type="project" value="InterPro"/>
</dbReference>
<dbReference type="SUPFAM" id="SSF51905">
    <property type="entry name" value="FAD/NAD(P)-binding domain"/>
    <property type="match status" value="1"/>
</dbReference>
<dbReference type="GO" id="GO:0016614">
    <property type="term" value="F:oxidoreductase activity, acting on CH-OH group of donors"/>
    <property type="evidence" value="ECO:0007669"/>
    <property type="project" value="InterPro"/>
</dbReference>
<dbReference type="PANTHER" id="PTHR11552:SF115">
    <property type="entry name" value="DEHYDROGENASE XPTC-RELATED"/>
    <property type="match status" value="1"/>
</dbReference>
<dbReference type="InterPro" id="IPR007867">
    <property type="entry name" value="GMC_OxRtase_C"/>
</dbReference>
<proteinExistence type="inferred from homology"/>
<feature type="chain" id="PRO_5016901314" description="Alcohol oxidase" evidence="4">
    <location>
        <begin position="25"/>
        <end position="617"/>
    </location>
</feature>
<keyword evidence="8" id="KW-1185">Reference proteome</keyword>
<sequence>MASPRNMLLAALTKALVLSGLCVGYPSLLNGLHERLINARDIAPSYDYIVVGGGQSGLVIGSRLSEDTSSTVLVVEYGYLDNNPSVLEPSSAVQYPSGDLYNLTSIANQGVYAAAVVGGGSTINGMMFNRGAAEDYDNWEALNNPGWGWDGILPYFKKSTTFTPPDEAVAKDFNITWDIDAAWGTDGPIHASYPSFYWPGAKIQLQAFKDIGIPYLNEGAAGEGSGVYWNPDAMTADKRQRSYARTGYYDPATSRTNFNLLTGYRVNEVEFDSNLHATGVTLQVRGGANGEGVTTVKANKEIILCAGWLHTPQVLQRSGVGPKAILDAAQVPVLVDLPGVGANFQDHAVAQMSYQYTTDVNPNPRGVRTNQTFQQWSNEQWLDRKGPRSIGVGNTLACVGLPHVDPTGYQAIVAKIKAQTAEYLPEIYTDVTKKGWLAQRDILAKNFAGNKSGVIEIPFSGQGNAAMSLEKPLSRGSVTLQPGDKYAEPALDYHLLANPADVDIMVSVFKFARTWYAAQTELTPQEQSPGASVTTDEALAKAIQQGMGPSTAHGCCTAAMMPRDIGGVVASDLTVYGVTGLSVGDISMMPLIPATHTCSTVYALAEKAADLIKARHK</sequence>
<dbReference type="InterPro" id="IPR000172">
    <property type="entry name" value="GMC_OxRdtase_N"/>
</dbReference>
<dbReference type="EMBL" id="NPIC01000008">
    <property type="protein sequence ID" value="RDL33966.1"/>
    <property type="molecule type" value="Genomic_DNA"/>
</dbReference>
<dbReference type="Proteomes" id="UP000254866">
    <property type="component" value="Unassembled WGS sequence"/>
</dbReference>
<comment type="cofactor">
    <cofactor evidence="3">
        <name>FAD</name>
        <dbReference type="ChEBI" id="CHEBI:57692"/>
    </cofactor>
</comment>
<dbReference type="STRING" id="2656787.A0A370TGD6"/>
<comment type="caution">
    <text evidence="7">The sequence shown here is derived from an EMBL/GenBank/DDBJ whole genome shotgun (WGS) entry which is preliminary data.</text>
</comment>
<dbReference type="Gene3D" id="3.30.560.10">
    <property type="entry name" value="Glucose Oxidase, domain 3"/>
    <property type="match status" value="1"/>
</dbReference>
<evidence type="ECO:0000256" key="4">
    <source>
        <dbReference type="SAM" id="SignalP"/>
    </source>
</evidence>
<evidence type="ECO:0000256" key="3">
    <source>
        <dbReference type="PIRSR" id="PIRSR000137-2"/>
    </source>
</evidence>
<dbReference type="Gene3D" id="3.50.50.60">
    <property type="entry name" value="FAD/NAD(P)-binding domain"/>
    <property type="match status" value="1"/>
</dbReference>
<dbReference type="Pfam" id="PF00732">
    <property type="entry name" value="GMC_oxred_N"/>
    <property type="match status" value="1"/>
</dbReference>
<feature type="domain" description="Glucose-methanol-choline oxidoreductase C-terminal" evidence="6">
    <location>
        <begin position="472"/>
        <end position="605"/>
    </location>
</feature>
<dbReference type="SUPFAM" id="SSF54373">
    <property type="entry name" value="FAD-linked reductases, C-terminal domain"/>
    <property type="match status" value="1"/>
</dbReference>
<dbReference type="InterPro" id="IPR036188">
    <property type="entry name" value="FAD/NAD-bd_sf"/>
</dbReference>
<feature type="active site" description="Proton acceptor" evidence="2">
    <location>
        <position position="596"/>
    </location>
</feature>
<dbReference type="GO" id="GO:0044550">
    <property type="term" value="P:secondary metabolite biosynthetic process"/>
    <property type="evidence" value="ECO:0007669"/>
    <property type="project" value="TreeGrafter"/>
</dbReference>
<evidence type="ECO:0000259" key="6">
    <source>
        <dbReference type="Pfam" id="PF05199"/>
    </source>
</evidence>
<dbReference type="OrthoDB" id="269227at2759"/>
<dbReference type="PIRSF" id="PIRSF000137">
    <property type="entry name" value="Alcohol_oxidase"/>
    <property type="match status" value="1"/>
</dbReference>
<dbReference type="AlphaFoldDB" id="A0A370TGD6"/>
<dbReference type="PANTHER" id="PTHR11552">
    <property type="entry name" value="GLUCOSE-METHANOL-CHOLINE GMC OXIDOREDUCTASE"/>
    <property type="match status" value="1"/>
</dbReference>
<evidence type="ECO:0000313" key="7">
    <source>
        <dbReference type="EMBL" id="RDL33966.1"/>
    </source>
</evidence>
<keyword evidence="3" id="KW-0274">FAD</keyword>
<evidence type="ECO:0000256" key="1">
    <source>
        <dbReference type="ARBA" id="ARBA00010790"/>
    </source>
</evidence>
<accession>A0A370TGD6</accession>
<feature type="binding site" evidence="3">
    <location>
        <position position="116"/>
    </location>
    <ligand>
        <name>FAD</name>
        <dbReference type="ChEBI" id="CHEBI:57692"/>
    </ligand>
</feature>
<gene>
    <name evidence="7" type="ORF">BP5553_08334</name>
</gene>
<reference evidence="7 8" key="1">
    <citation type="journal article" date="2018" name="IMA Fungus">
        <title>IMA Genome-F 9: Draft genome sequence of Annulohypoxylon stygium, Aspergillus mulundensis, Berkeleyomyces basicola (syn. Thielaviopsis basicola), Ceratocystis smalleyi, two Cercospora beticola strains, Coleophoma cylindrospora, Fusarium fracticaudum, Phialophora cf. hyalina, and Morchella septimelata.</title>
        <authorList>
            <person name="Wingfield B.D."/>
            <person name="Bills G.F."/>
            <person name="Dong Y."/>
            <person name="Huang W."/>
            <person name="Nel W.J."/>
            <person name="Swalarsk-Parry B.S."/>
            <person name="Vaghefi N."/>
            <person name="Wilken P.M."/>
            <person name="An Z."/>
            <person name="de Beer Z.W."/>
            <person name="De Vos L."/>
            <person name="Chen L."/>
            <person name="Duong T.A."/>
            <person name="Gao Y."/>
            <person name="Hammerbacher A."/>
            <person name="Kikkert J.R."/>
            <person name="Li Y."/>
            <person name="Li H."/>
            <person name="Li K."/>
            <person name="Li Q."/>
            <person name="Liu X."/>
            <person name="Ma X."/>
            <person name="Naidoo K."/>
            <person name="Pethybridge S.J."/>
            <person name="Sun J."/>
            <person name="Steenkamp E.T."/>
            <person name="van der Nest M.A."/>
            <person name="van Wyk S."/>
            <person name="Wingfield M.J."/>
            <person name="Xiong C."/>
            <person name="Yue Q."/>
            <person name="Zhang X."/>
        </authorList>
    </citation>
    <scope>NUCLEOTIDE SEQUENCE [LARGE SCALE GENOMIC DNA]</scope>
    <source>
        <strain evidence="7 8">BP 5553</strain>
    </source>
</reference>